<feature type="domain" description="HTH cro/C1-type" evidence="1">
    <location>
        <begin position="13"/>
        <end position="67"/>
    </location>
</feature>
<name>A0A8S5PAU7_9CAUD</name>
<accession>A0A8S5PAU7</accession>
<protein>
    <submittedName>
        <fullName evidence="2">Helix-turn-helix domain protein</fullName>
    </submittedName>
</protein>
<dbReference type="PROSITE" id="PS50943">
    <property type="entry name" value="HTH_CROC1"/>
    <property type="match status" value="1"/>
</dbReference>
<dbReference type="SUPFAM" id="SSF47413">
    <property type="entry name" value="lambda repressor-like DNA-binding domains"/>
    <property type="match status" value="1"/>
</dbReference>
<organism evidence="2">
    <name type="scientific">Siphoviridae sp. ctpoI7</name>
    <dbReference type="NCBI Taxonomy" id="2825678"/>
    <lineage>
        <taxon>Viruses</taxon>
        <taxon>Duplodnaviria</taxon>
        <taxon>Heunggongvirae</taxon>
        <taxon>Uroviricota</taxon>
        <taxon>Caudoviricetes</taxon>
    </lineage>
</organism>
<dbReference type="InterPro" id="IPR010982">
    <property type="entry name" value="Lambda_DNA-bd_dom_sf"/>
</dbReference>
<dbReference type="EMBL" id="BK015368">
    <property type="protein sequence ID" value="DAE03505.1"/>
    <property type="molecule type" value="Genomic_DNA"/>
</dbReference>
<sequence>MAEKEYEGIGYRMNRFRCNKRMTRTDLSNVTGIPVDKIISYERGLELPTELEMLKISIVLEVHWDDIIFPGGRPQYV</sequence>
<dbReference type="InterPro" id="IPR001387">
    <property type="entry name" value="Cro/C1-type_HTH"/>
</dbReference>
<evidence type="ECO:0000259" key="1">
    <source>
        <dbReference type="PROSITE" id="PS50943"/>
    </source>
</evidence>
<dbReference type="Gene3D" id="1.10.260.40">
    <property type="entry name" value="lambda repressor-like DNA-binding domains"/>
    <property type="match status" value="1"/>
</dbReference>
<dbReference type="GO" id="GO:0003677">
    <property type="term" value="F:DNA binding"/>
    <property type="evidence" value="ECO:0007669"/>
    <property type="project" value="InterPro"/>
</dbReference>
<dbReference type="CDD" id="cd00093">
    <property type="entry name" value="HTH_XRE"/>
    <property type="match status" value="1"/>
</dbReference>
<proteinExistence type="predicted"/>
<evidence type="ECO:0000313" key="2">
    <source>
        <dbReference type="EMBL" id="DAE03505.1"/>
    </source>
</evidence>
<dbReference type="SMART" id="SM00530">
    <property type="entry name" value="HTH_XRE"/>
    <property type="match status" value="1"/>
</dbReference>
<reference evidence="2" key="1">
    <citation type="journal article" date="2021" name="Proc. Natl. Acad. Sci. U.S.A.">
        <title>A Catalog of Tens of Thousands of Viruses from Human Metagenomes Reveals Hidden Associations with Chronic Diseases.</title>
        <authorList>
            <person name="Tisza M.J."/>
            <person name="Buck C.B."/>
        </authorList>
    </citation>
    <scope>NUCLEOTIDE SEQUENCE</scope>
    <source>
        <strain evidence="2">CtpoI7</strain>
    </source>
</reference>